<evidence type="ECO:0000313" key="3">
    <source>
        <dbReference type="Proteomes" id="UP000201388"/>
    </source>
</evidence>
<reference evidence="3" key="1">
    <citation type="submission" date="2016-01" db="EMBL/GenBank/DDBJ databases">
        <title>The genome sequence of bacteriophage LZ35 lytic for Acinetobacter baumannii.</title>
        <authorList>
            <person name="Guo Z."/>
            <person name="Huang H."/>
            <person name="Shi H."/>
            <person name="Sun Y."/>
        </authorList>
    </citation>
    <scope>NUCLEOTIDE SEQUENCE [LARGE SCALE GENOMIC DNA]</scope>
</reference>
<evidence type="ECO:0000259" key="1">
    <source>
        <dbReference type="Pfam" id="PF21821"/>
    </source>
</evidence>
<proteinExistence type="predicted"/>
<keyword evidence="3" id="KW-1185">Reference proteome</keyword>
<dbReference type="InterPro" id="IPR048494">
    <property type="entry name" value="Dit-like_N"/>
</dbReference>
<dbReference type="Pfam" id="PF21821">
    <property type="entry name" value="Dit_like"/>
    <property type="match status" value="1"/>
</dbReference>
<dbReference type="GeneID" id="29068397"/>
<feature type="domain" description="Dit-like phage tail protein N-terminal" evidence="1">
    <location>
        <begin position="52"/>
        <end position="164"/>
    </location>
</feature>
<gene>
    <name evidence="2" type="ORF">YD_22</name>
</gene>
<dbReference type="KEGG" id="vg:29068397"/>
<dbReference type="Proteomes" id="UP000201388">
    <property type="component" value="Segment"/>
</dbReference>
<protein>
    <recommendedName>
        <fullName evidence="1">Dit-like phage tail protein N-terminal domain-containing protein</fullName>
    </recommendedName>
</protein>
<sequence length="205" mass="21331">MLAGMPSVPDFIPVEALTNVGLSLGGAALINGVFGKTWGIVNQLGIPLVLADTVVSMNYDAGSSISKYPVEQGSFASYNKVNAPSMATVSLAKGSGGPQERGGLLAEIEALLKSTVSFHIITPEYVYLNYQIVGINHARSGQDGATMITVNIDLEEVLEAKVEYSIEEVKAPSDSKTVDGGAKQSTSILGGDNIIGNAIRGIFGL</sequence>
<dbReference type="OrthoDB" id="8853at10239"/>
<organism evidence="2 3">
    <name type="scientific">Acinetobacter phage LZ35</name>
    <dbReference type="NCBI Taxonomy" id="1792222"/>
    <lineage>
        <taxon>Viruses</taxon>
        <taxon>Duplodnaviria</taxon>
        <taxon>Heunggongvirae</taxon>
        <taxon>Uroviricota</taxon>
        <taxon>Caudoviricetes</taxon>
        <taxon>Obolenskvirus</taxon>
        <taxon>Obolenskvirus LZ35</taxon>
    </lineage>
</organism>
<dbReference type="RefSeq" id="YP_009291894.1">
    <property type="nucleotide sequence ID" value="NC_031117.1"/>
</dbReference>
<dbReference type="EMBL" id="KU510289">
    <property type="protein sequence ID" value="AMD43183.1"/>
    <property type="molecule type" value="Genomic_DNA"/>
</dbReference>
<accession>A0A190XCB6</accession>
<evidence type="ECO:0000313" key="2">
    <source>
        <dbReference type="EMBL" id="AMD43183.1"/>
    </source>
</evidence>
<name>A0A190XCB6_9CAUD</name>